<evidence type="ECO:0000256" key="5">
    <source>
        <dbReference type="ARBA" id="ARBA00023012"/>
    </source>
</evidence>
<dbReference type="SUPFAM" id="SSF46689">
    <property type="entry name" value="Homeodomain-like"/>
    <property type="match status" value="2"/>
</dbReference>
<reference evidence="13 14" key="1">
    <citation type="submission" date="2016-07" db="EMBL/GenBank/DDBJ databases">
        <title>Characterization of isolates of Eisenbergiella tayi derived from blood cultures, using whole genome sequencing.</title>
        <authorList>
            <person name="Burdz T."/>
            <person name="Wiebe D."/>
            <person name="Huynh C."/>
            <person name="Bernard K."/>
        </authorList>
    </citation>
    <scope>NUCLEOTIDE SEQUENCE [LARGE SCALE GENOMIC DNA]</scope>
    <source>
        <strain evidence="13 14">NML 110608</strain>
    </source>
</reference>
<proteinExistence type="predicted"/>
<organism evidence="13 14">
    <name type="scientific">Eisenbergiella tayi</name>
    <dbReference type="NCBI Taxonomy" id="1432052"/>
    <lineage>
        <taxon>Bacteria</taxon>
        <taxon>Bacillati</taxon>
        <taxon>Bacillota</taxon>
        <taxon>Clostridia</taxon>
        <taxon>Lachnospirales</taxon>
        <taxon>Lachnospiraceae</taxon>
        <taxon>Eisenbergiella</taxon>
    </lineage>
</organism>
<feature type="modified residue" description="4-aspartylphosphate" evidence="10">
    <location>
        <position position="58"/>
    </location>
</feature>
<dbReference type="InterPro" id="IPR051552">
    <property type="entry name" value="HptR"/>
</dbReference>
<protein>
    <recommendedName>
        <fullName evidence="2">Stage 0 sporulation protein A homolog</fullName>
    </recommendedName>
</protein>
<comment type="subcellular location">
    <subcellularLocation>
        <location evidence="1">Cytoplasm</location>
    </subcellularLocation>
</comment>
<dbReference type="SMART" id="SM00448">
    <property type="entry name" value="REC"/>
    <property type="match status" value="1"/>
</dbReference>
<dbReference type="Gene3D" id="1.10.10.60">
    <property type="entry name" value="Homeodomain-like"/>
    <property type="match status" value="2"/>
</dbReference>
<name>A0A1E3ABW3_9FIRM</name>
<dbReference type="AlphaFoldDB" id="A0A1E3ABW3"/>
<feature type="domain" description="HTH araC/xylS-type" evidence="11">
    <location>
        <begin position="422"/>
        <end position="520"/>
    </location>
</feature>
<dbReference type="PROSITE" id="PS01124">
    <property type="entry name" value="HTH_ARAC_FAMILY_2"/>
    <property type="match status" value="1"/>
</dbReference>
<evidence type="ECO:0000256" key="9">
    <source>
        <dbReference type="ARBA" id="ARBA00024867"/>
    </source>
</evidence>
<dbReference type="CDD" id="cd17536">
    <property type="entry name" value="REC_YesN-like"/>
    <property type="match status" value="1"/>
</dbReference>
<evidence type="ECO:0000256" key="10">
    <source>
        <dbReference type="PROSITE-ProRule" id="PRU00169"/>
    </source>
</evidence>
<dbReference type="InterPro" id="IPR041522">
    <property type="entry name" value="CdaR_GGDEF"/>
</dbReference>
<evidence type="ECO:0000259" key="12">
    <source>
        <dbReference type="PROSITE" id="PS50110"/>
    </source>
</evidence>
<comment type="caution">
    <text evidence="13">The sequence shown here is derived from an EMBL/GenBank/DDBJ whole genome shotgun (WGS) entry which is preliminary data.</text>
</comment>
<dbReference type="Pfam" id="PF12833">
    <property type="entry name" value="HTH_18"/>
    <property type="match status" value="1"/>
</dbReference>
<dbReference type="GO" id="GO:0003700">
    <property type="term" value="F:DNA-binding transcription factor activity"/>
    <property type="evidence" value="ECO:0007669"/>
    <property type="project" value="InterPro"/>
</dbReference>
<keyword evidence="3" id="KW-0963">Cytoplasm</keyword>
<dbReference type="SMART" id="SM00342">
    <property type="entry name" value="HTH_ARAC"/>
    <property type="match status" value="1"/>
</dbReference>
<dbReference type="GO" id="GO:0043565">
    <property type="term" value="F:sequence-specific DNA binding"/>
    <property type="evidence" value="ECO:0007669"/>
    <property type="project" value="InterPro"/>
</dbReference>
<dbReference type="GO" id="GO:0005737">
    <property type="term" value="C:cytoplasm"/>
    <property type="evidence" value="ECO:0007669"/>
    <property type="project" value="UniProtKB-SubCell"/>
</dbReference>
<keyword evidence="8" id="KW-0804">Transcription</keyword>
<feature type="domain" description="Response regulatory" evidence="12">
    <location>
        <begin position="6"/>
        <end position="123"/>
    </location>
</feature>
<dbReference type="Pfam" id="PF00072">
    <property type="entry name" value="Response_reg"/>
    <property type="match status" value="1"/>
</dbReference>
<dbReference type="PANTHER" id="PTHR42713:SF3">
    <property type="entry name" value="TRANSCRIPTIONAL REGULATORY PROTEIN HPTR"/>
    <property type="match status" value="1"/>
</dbReference>
<evidence type="ECO:0000256" key="7">
    <source>
        <dbReference type="ARBA" id="ARBA00023125"/>
    </source>
</evidence>
<dbReference type="PATRIC" id="fig|1432052.4.peg.2411"/>
<keyword evidence="4 10" id="KW-0597">Phosphoprotein</keyword>
<dbReference type="InterPro" id="IPR018060">
    <property type="entry name" value="HTH_AraC"/>
</dbReference>
<dbReference type="GO" id="GO:0000160">
    <property type="term" value="P:phosphorelay signal transduction system"/>
    <property type="evidence" value="ECO:0007669"/>
    <property type="project" value="UniProtKB-KW"/>
</dbReference>
<evidence type="ECO:0000256" key="3">
    <source>
        <dbReference type="ARBA" id="ARBA00022490"/>
    </source>
</evidence>
<dbReference type="PROSITE" id="PS50110">
    <property type="entry name" value="RESPONSE_REGULATORY"/>
    <property type="match status" value="1"/>
</dbReference>
<comment type="function">
    <text evidence="9">May play the central regulatory role in sporulation. It may be an element of the effector pathway responsible for the activation of sporulation genes in response to nutritional stress. Spo0A may act in concert with spo0H (a sigma factor) to control the expression of some genes that are critical to the sporulation process.</text>
</comment>
<evidence type="ECO:0000313" key="13">
    <source>
        <dbReference type="EMBL" id="ODM06264.1"/>
    </source>
</evidence>
<keyword evidence="6" id="KW-0805">Transcription regulation</keyword>
<dbReference type="Proteomes" id="UP000094067">
    <property type="component" value="Unassembled WGS sequence"/>
</dbReference>
<dbReference type="EMBL" id="MCGH01000002">
    <property type="protein sequence ID" value="ODM06264.1"/>
    <property type="molecule type" value="Genomic_DNA"/>
</dbReference>
<dbReference type="Gene3D" id="3.40.50.2300">
    <property type="match status" value="1"/>
</dbReference>
<evidence type="ECO:0000256" key="4">
    <source>
        <dbReference type="ARBA" id="ARBA00022553"/>
    </source>
</evidence>
<evidence type="ECO:0000256" key="1">
    <source>
        <dbReference type="ARBA" id="ARBA00004496"/>
    </source>
</evidence>
<dbReference type="Pfam" id="PF17853">
    <property type="entry name" value="GGDEF_2"/>
    <property type="match status" value="1"/>
</dbReference>
<accession>A0A1E3ABW3</accession>
<sequence length="523" mass="60555">MGDRYRVLIVEDEVLVRGGLKSVIGWEKLGMEIIGDAANGKQALEIYEADKPDIILTDIKMPVMDGLELIARIREKDEKTKIVILTCYEEFEYLQEAMRMGVSDYISKLRMKPAEIEAAMEKLKRELDENGEQKGNTPKERELQKEEIFKQYIFYHQIPLEIFRARIQDLHLGIREKDIVLCRMKLGKYDKVRSKISDAQGMLIRFLIMNMAGEIITKYGEGEIIQEREDSYLLLINADSGTEGKCVKLRRVLQEVAHTLSGYMGSQVIWGVSRVYQSWDKLPEMYRECCRALKNAYFEKEIIFQYGLRDASEGLELKMVKEAEEELRPFMPFCGKELEWLMNQLEANASEGGLEKENVDTALIHFLYRTREGQQQEFSEEVLLKAVGQIRESLTFREAVQTAAACCQEIFEHQNKLSVEIYEAVQYIEKHLSEKLTLNQVAFHIGLSPNYLSSLFKKELHISFVDYITESRVKKAKDLLLETDLKTHEVAEITGFADDSYFSKTFKKITGKLPSSFRKRTKL</sequence>
<dbReference type="InterPro" id="IPR001789">
    <property type="entry name" value="Sig_transdc_resp-reg_receiver"/>
</dbReference>
<keyword evidence="5" id="KW-0902">Two-component regulatory system</keyword>
<gene>
    <name evidence="13" type="ORF">BEI61_02153</name>
</gene>
<evidence type="ECO:0000256" key="8">
    <source>
        <dbReference type="ARBA" id="ARBA00023163"/>
    </source>
</evidence>
<keyword evidence="7" id="KW-0238">DNA-binding</keyword>
<evidence type="ECO:0000256" key="2">
    <source>
        <dbReference type="ARBA" id="ARBA00018672"/>
    </source>
</evidence>
<evidence type="ECO:0000259" key="11">
    <source>
        <dbReference type="PROSITE" id="PS01124"/>
    </source>
</evidence>
<dbReference type="RefSeq" id="WP_081331153.1">
    <property type="nucleotide sequence ID" value="NZ_DBGDOY010000040.1"/>
</dbReference>
<evidence type="ECO:0000313" key="14">
    <source>
        <dbReference type="Proteomes" id="UP000094067"/>
    </source>
</evidence>
<dbReference type="SUPFAM" id="SSF52172">
    <property type="entry name" value="CheY-like"/>
    <property type="match status" value="1"/>
</dbReference>
<dbReference type="PANTHER" id="PTHR42713">
    <property type="entry name" value="HISTIDINE KINASE-RELATED"/>
    <property type="match status" value="1"/>
</dbReference>
<evidence type="ECO:0000256" key="6">
    <source>
        <dbReference type="ARBA" id="ARBA00023015"/>
    </source>
</evidence>
<dbReference type="InterPro" id="IPR009057">
    <property type="entry name" value="Homeodomain-like_sf"/>
</dbReference>
<dbReference type="InterPro" id="IPR011006">
    <property type="entry name" value="CheY-like_superfamily"/>
</dbReference>